<dbReference type="AlphaFoldDB" id="A0A1M7U2S3"/>
<reference evidence="2" key="1">
    <citation type="submission" date="2016-12" db="EMBL/GenBank/DDBJ databases">
        <authorList>
            <person name="Varghese N."/>
            <person name="Submissions S."/>
        </authorList>
    </citation>
    <scope>NUCLEOTIDE SEQUENCE [LARGE SCALE GENOMIC DNA]</scope>
    <source>
        <strain evidence="2">DSM 11544</strain>
    </source>
</reference>
<evidence type="ECO:0000313" key="2">
    <source>
        <dbReference type="Proteomes" id="UP000184010"/>
    </source>
</evidence>
<name>A0A1M7U2S3_9FIRM</name>
<dbReference type="RefSeq" id="WP_072773226.1">
    <property type="nucleotide sequence ID" value="NZ_FRDN01000009.1"/>
</dbReference>
<dbReference type="EMBL" id="FRDN01000009">
    <property type="protein sequence ID" value="SHN77194.1"/>
    <property type="molecule type" value="Genomic_DNA"/>
</dbReference>
<gene>
    <name evidence="1" type="ORF">SAMN02745215_02854</name>
</gene>
<proteinExistence type="predicted"/>
<evidence type="ECO:0000313" key="1">
    <source>
        <dbReference type="EMBL" id="SHN77194.1"/>
    </source>
</evidence>
<keyword evidence="2" id="KW-1185">Reference proteome</keyword>
<dbReference type="STRING" id="1121395.SAMN02745215_02854"/>
<organism evidence="1 2">
    <name type="scientific">Desulfitobacterium chlororespirans DSM 11544</name>
    <dbReference type="NCBI Taxonomy" id="1121395"/>
    <lineage>
        <taxon>Bacteria</taxon>
        <taxon>Bacillati</taxon>
        <taxon>Bacillota</taxon>
        <taxon>Clostridia</taxon>
        <taxon>Eubacteriales</taxon>
        <taxon>Desulfitobacteriaceae</taxon>
        <taxon>Desulfitobacterium</taxon>
    </lineage>
</organism>
<accession>A0A1M7U2S3</accession>
<protein>
    <submittedName>
        <fullName evidence="1">Phage protein U</fullName>
    </submittedName>
</protein>
<dbReference type="Pfam" id="PF06995">
    <property type="entry name" value="Phage_P2_GpU"/>
    <property type="match status" value="1"/>
</dbReference>
<dbReference type="InterPro" id="IPR009734">
    <property type="entry name" value="Myoviridae_GpU"/>
</dbReference>
<dbReference type="Proteomes" id="UP000184010">
    <property type="component" value="Unassembled WGS sequence"/>
</dbReference>
<sequence length="137" mass="15516">MAKVGSFGDIVFEVSEKKTLTFANFERKGSARWSDHEILNYKPISEFIGSSLEELSFTILLKAELGVNPLKELERLRKMRDTGKVAPLIIGERPVSENQWSIQQLSESYKTIDDQGNVLSAEVNLGLKEYYAKKMVT</sequence>